<reference evidence="1 2" key="1">
    <citation type="submission" date="2023-03" db="EMBL/GenBank/DDBJ databases">
        <title>Paludisphaera mucosa sp. nov. a novel planctomycete from northern fen.</title>
        <authorList>
            <person name="Ivanova A."/>
        </authorList>
    </citation>
    <scope>NUCLEOTIDE SEQUENCE [LARGE SCALE GENOMIC DNA]</scope>
    <source>
        <strain evidence="1 2">Pla2</strain>
    </source>
</reference>
<proteinExistence type="predicted"/>
<evidence type="ECO:0000313" key="1">
    <source>
        <dbReference type="EMBL" id="MDG3008394.1"/>
    </source>
</evidence>
<gene>
    <name evidence="1" type="ORF">PZE19_31890</name>
</gene>
<accession>A0ABT6FLI6</accession>
<name>A0ABT6FLI6_9BACT</name>
<dbReference type="Proteomes" id="UP001216907">
    <property type="component" value="Unassembled WGS sequence"/>
</dbReference>
<sequence>MAKTIYLDHDVFVRLRRDERPGLAGHIAAFKQEEFLFTYSPAHLEEIAVIIREVQDQTEAEKRVAESIAILSQTTGNWEFLPAEHNQGPSRLIQEDPRICMSRVLDGYELTLAAEENERSLMSMKSAAAFEEVYGELGADVKAEPGVPLFERRRAEDEINVLAVNNLAPENLFTDSKVLAGLGVKLWNYNYEWNLDTLPKGAELLASHKTRETVVNLVFAYLEQIGYRADSFDKFRSRMHDVSHAIYAAAANVVVTGDGRYLMRLRAAHRFLGLPTLPLSLDEFMAASPDDVNERMKQT</sequence>
<evidence type="ECO:0000313" key="2">
    <source>
        <dbReference type="Proteomes" id="UP001216907"/>
    </source>
</evidence>
<comment type="caution">
    <text evidence="1">The sequence shown here is derived from an EMBL/GenBank/DDBJ whole genome shotgun (WGS) entry which is preliminary data.</text>
</comment>
<dbReference type="EMBL" id="JARRAG010000006">
    <property type="protein sequence ID" value="MDG3008394.1"/>
    <property type="molecule type" value="Genomic_DNA"/>
</dbReference>
<evidence type="ECO:0008006" key="3">
    <source>
        <dbReference type="Google" id="ProtNLM"/>
    </source>
</evidence>
<keyword evidence="2" id="KW-1185">Reference proteome</keyword>
<organism evidence="1 2">
    <name type="scientific">Paludisphaera mucosa</name>
    <dbReference type="NCBI Taxonomy" id="3030827"/>
    <lineage>
        <taxon>Bacteria</taxon>
        <taxon>Pseudomonadati</taxon>
        <taxon>Planctomycetota</taxon>
        <taxon>Planctomycetia</taxon>
        <taxon>Isosphaerales</taxon>
        <taxon>Isosphaeraceae</taxon>
        <taxon>Paludisphaera</taxon>
    </lineage>
</organism>
<dbReference type="RefSeq" id="WP_277864716.1">
    <property type="nucleotide sequence ID" value="NZ_JARRAG010000006.1"/>
</dbReference>
<protein>
    <recommendedName>
        <fullName evidence="3">DUF4935 domain-containing protein</fullName>
    </recommendedName>
</protein>